<dbReference type="VEuPathDB" id="CryptoDB:Cvel_4696"/>
<accession>A0A0G4GH07</accession>
<dbReference type="AlphaFoldDB" id="A0A0G4GH07"/>
<evidence type="ECO:0000256" key="1">
    <source>
        <dbReference type="SAM" id="MobiDB-lite"/>
    </source>
</evidence>
<protein>
    <submittedName>
        <fullName evidence="2">Uncharacterized protein</fullName>
    </submittedName>
</protein>
<reference evidence="2" key="1">
    <citation type="submission" date="2014-11" db="EMBL/GenBank/DDBJ databases">
        <authorList>
            <person name="Otto D Thomas"/>
            <person name="Naeem Raeece"/>
        </authorList>
    </citation>
    <scope>NUCLEOTIDE SEQUENCE</scope>
</reference>
<dbReference type="PhylomeDB" id="A0A0G4GH07"/>
<organism evidence="2">
    <name type="scientific">Chromera velia CCMP2878</name>
    <dbReference type="NCBI Taxonomy" id="1169474"/>
    <lineage>
        <taxon>Eukaryota</taxon>
        <taxon>Sar</taxon>
        <taxon>Alveolata</taxon>
        <taxon>Colpodellida</taxon>
        <taxon>Chromeraceae</taxon>
        <taxon>Chromera</taxon>
    </lineage>
</organism>
<feature type="region of interest" description="Disordered" evidence="1">
    <location>
        <begin position="1"/>
        <end position="23"/>
    </location>
</feature>
<dbReference type="EMBL" id="CDMZ01001203">
    <property type="protein sequence ID" value="CEM28920.1"/>
    <property type="molecule type" value="Genomic_DNA"/>
</dbReference>
<evidence type="ECO:0000313" key="2">
    <source>
        <dbReference type="EMBL" id="CEM28920.1"/>
    </source>
</evidence>
<name>A0A0G4GH07_9ALVE</name>
<proteinExistence type="predicted"/>
<gene>
    <name evidence="2" type="ORF">Cvel_4696</name>
</gene>
<sequence length="180" mass="19847">MREKQIEKRKGKKPSQQAAKDSMRHHVDAFIKDGALSRAVSRLGSLGIATPNMKTFYKLKDLHPPRRTRYETKALASDPPRLELTLDSFLQAARSAVQGSAQGISGWRYEHIRFFFPGNGLGGRGTAGQCTLFTVVQQLRAGNAPPSLLHLLASGRSFALNKDPKGDKVRPITIGDVLQR</sequence>